<accession>A0A2X0LWW6</accession>
<dbReference type="EMBL" id="FQNC01000020">
    <property type="protein sequence ID" value="SGY26602.1"/>
    <property type="molecule type" value="Genomic_DNA"/>
</dbReference>
<evidence type="ECO:0000313" key="2">
    <source>
        <dbReference type="Proteomes" id="UP000249464"/>
    </source>
</evidence>
<gene>
    <name evidence="1" type="primary">BQ5605_C018g08750</name>
    <name evidence="1" type="ORF">BQ5605_C018G08750</name>
</gene>
<keyword evidence="2" id="KW-1185">Reference proteome</keyword>
<evidence type="ECO:0000313" key="1">
    <source>
        <dbReference type="EMBL" id="SGY26602.1"/>
    </source>
</evidence>
<dbReference type="AlphaFoldDB" id="A0A2X0LWW6"/>
<name>A0A2X0LWW6_9BASI</name>
<proteinExistence type="predicted"/>
<protein>
    <submittedName>
        <fullName evidence="1">BQ5605_C018g08750 protein</fullName>
    </submittedName>
</protein>
<dbReference type="Proteomes" id="UP000249464">
    <property type="component" value="Unassembled WGS sequence"/>
</dbReference>
<reference evidence="1 2" key="1">
    <citation type="submission" date="2016-11" db="EMBL/GenBank/DDBJ databases">
        <authorList>
            <person name="Jaros S."/>
            <person name="Januszkiewicz K."/>
            <person name="Wedrychowicz H."/>
        </authorList>
    </citation>
    <scope>NUCLEOTIDE SEQUENCE [LARGE SCALE GENOMIC DNA]</scope>
</reference>
<organism evidence="1 2">
    <name type="scientific">Microbotryum silenes-dioicae</name>
    <dbReference type="NCBI Taxonomy" id="796604"/>
    <lineage>
        <taxon>Eukaryota</taxon>
        <taxon>Fungi</taxon>
        <taxon>Dikarya</taxon>
        <taxon>Basidiomycota</taxon>
        <taxon>Pucciniomycotina</taxon>
        <taxon>Microbotryomycetes</taxon>
        <taxon>Microbotryales</taxon>
        <taxon>Microbotryaceae</taxon>
        <taxon>Microbotryum</taxon>
    </lineage>
</organism>
<sequence>MQPGLGLLRTTRSLAALGLNSDTAPKPMTRPMLKQRNASCSARRWTGHFGDLFGRKIQRLVDK</sequence>